<proteinExistence type="predicted"/>
<dbReference type="Proteomes" id="UP001596043">
    <property type="component" value="Unassembled WGS sequence"/>
</dbReference>
<feature type="transmembrane region" description="Helical" evidence="1">
    <location>
        <begin position="71"/>
        <end position="91"/>
    </location>
</feature>
<reference evidence="3" key="1">
    <citation type="journal article" date="2019" name="Int. J. Syst. Evol. Microbiol.">
        <title>The Global Catalogue of Microorganisms (GCM) 10K type strain sequencing project: providing services to taxonomists for standard genome sequencing and annotation.</title>
        <authorList>
            <consortium name="The Broad Institute Genomics Platform"/>
            <consortium name="The Broad Institute Genome Sequencing Center for Infectious Disease"/>
            <person name="Wu L."/>
            <person name="Ma J."/>
        </authorList>
    </citation>
    <scope>NUCLEOTIDE SEQUENCE [LARGE SCALE GENOMIC DNA]</scope>
    <source>
        <strain evidence="3">YJ-61-S</strain>
    </source>
</reference>
<evidence type="ECO:0000313" key="3">
    <source>
        <dbReference type="Proteomes" id="UP001596043"/>
    </source>
</evidence>
<evidence type="ECO:0000313" key="2">
    <source>
        <dbReference type="EMBL" id="MFC4633370.1"/>
    </source>
</evidence>
<keyword evidence="3" id="KW-1185">Reference proteome</keyword>
<dbReference type="RefSeq" id="WP_379977571.1">
    <property type="nucleotide sequence ID" value="NZ_JBHSFV010000002.1"/>
</dbReference>
<evidence type="ECO:0000256" key="1">
    <source>
        <dbReference type="SAM" id="Phobius"/>
    </source>
</evidence>
<sequence>MTEEEIKNKEKRKNAPLTKEEYLTFFFFPYFEKYTETNQISFTKNFNESEDKRFIKHGFDTKIKQAKSARILGFIFYAILLCIAIMLIKYFNLV</sequence>
<keyword evidence="1" id="KW-0812">Transmembrane</keyword>
<keyword evidence="1" id="KW-0472">Membrane</keyword>
<evidence type="ECO:0008006" key="4">
    <source>
        <dbReference type="Google" id="ProtNLM"/>
    </source>
</evidence>
<gene>
    <name evidence="2" type="ORF">ACFO3O_05605</name>
</gene>
<keyword evidence="1" id="KW-1133">Transmembrane helix</keyword>
<organism evidence="2 3">
    <name type="scientific">Dokdonia ponticola</name>
    <dbReference type="NCBI Taxonomy" id="2041041"/>
    <lineage>
        <taxon>Bacteria</taxon>
        <taxon>Pseudomonadati</taxon>
        <taxon>Bacteroidota</taxon>
        <taxon>Flavobacteriia</taxon>
        <taxon>Flavobacteriales</taxon>
        <taxon>Flavobacteriaceae</taxon>
        <taxon>Dokdonia</taxon>
    </lineage>
</organism>
<name>A0ABV9HV35_9FLAO</name>
<accession>A0ABV9HV35</accession>
<dbReference type="EMBL" id="JBHSFV010000002">
    <property type="protein sequence ID" value="MFC4633370.1"/>
    <property type="molecule type" value="Genomic_DNA"/>
</dbReference>
<comment type="caution">
    <text evidence="2">The sequence shown here is derived from an EMBL/GenBank/DDBJ whole genome shotgun (WGS) entry which is preliminary data.</text>
</comment>
<protein>
    <recommendedName>
        <fullName evidence="4">Riboflavin synthase subunit beta</fullName>
    </recommendedName>
</protein>